<organism evidence="1 2">
    <name type="scientific">Oculimacula yallundae</name>
    <dbReference type="NCBI Taxonomy" id="86028"/>
    <lineage>
        <taxon>Eukaryota</taxon>
        <taxon>Fungi</taxon>
        <taxon>Dikarya</taxon>
        <taxon>Ascomycota</taxon>
        <taxon>Pezizomycotina</taxon>
        <taxon>Leotiomycetes</taxon>
        <taxon>Helotiales</taxon>
        <taxon>Ploettnerulaceae</taxon>
        <taxon>Oculimacula</taxon>
    </lineage>
</organism>
<proteinExistence type="predicted"/>
<reference evidence="1 2" key="1">
    <citation type="journal article" date="2024" name="Commun. Biol.">
        <title>Comparative genomic analysis of thermophilic fungi reveals convergent evolutionary adaptations and gene losses.</title>
        <authorList>
            <person name="Steindorff A.S."/>
            <person name="Aguilar-Pontes M.V."/>
            <person name="Robinson A.J."/>
            <person name="Andreopoulos B."/>
            <person name="LaButti K."/>
            <person name="Kuo A."/>
            <person name="Mondo S."/>
            <person name="Riley R."/>
            <person name="Otillar R."/>
            <person name="Haridas S."/>
            <person name="Lipzen A."/>
            <person name="Grimwood J."/>
            <person name="Schmutz J."/>
            <person name="Clum A."/>
            <person name="Reid I.D."/>
            <person name="Moisan M.C."/>
            <person name="Butler G."/>
            <person name="Nguyen T.T.M."/>
            <person name="Dewar K."/>
            <person name="Conant G."/>
            <person name="Drula E."/>
            <person name="Henrissat B."/>
            <person name="Hansel C."/>
            <person name="Singer S."/>
            <person name="Hutchinson M.I."/>
            <person name="de Vries R.P."/>
            <person name="Natvig D.O."/>
            <person name="Powell A.J."/>
            <person name="Tsang A."/>
            <person name="Grigoriev I.V."/>
        </authorList>
    </citation>
    <scope>NUCLEOTIDE SEQUENCE [LARGE SCALE GENOMIC DNA]</scope>
    <source>
        <strain evidence="1 2">CBS 494.80</strain>
    </source>
</reference>
<keyword evidence="2" id="KW-1185">Reference proteome</keyword>
<protein>
    <submittedName>
        <fullName evidence="1">Uncharacterized protein</fullName>
    </submittedName>
</protein>
<comment type="caution">
    <text evidence="1">The sequence shown here is derived from an EMBL/GenBank/DDBJ whole genome shotgun (WGS) entry which is preliminary data.</text>
</comment>
<dbReference type="Proteomes" id="UP001595075">
    <property type="component" value="Unassembled WGS sequence"/>
</dbReference>
<dbReference type="EMBL" id="JAZHXI010000016">
    <property type="protein sequence ID" value="KAL2062604.1"/>
    <property type="molecule type" value="Genomic_DNA"/>
</dbReference>
<evidence type="ECO:0000313" key="1">
    <source>
        <dbReference type="EMBL" id="KAL2062604.1"/>
    </source>
</evidence>
<sequence>MTLCATNDEPAFFTPRHSFVDNFGKARAVDPHAAHQENPWLEVGALEVGHVLLHTEDGQTYTETPIRSLSLEAVDCEFVHGVHLREGLRSYHANGYLARMSYPEITIRTIADALRQNPSAEQLRMLHHLEELQPLLSRCGQGTVMGLLNAELGRSPSELSAMRAKPSSGLRMPGLYFQSRSFRLTANDS</sequence>
<accession>A0ABR4BY57</accession>
<evidence type="ECO:0000313" key="2">
    <source>
        <dbReference type="Proteomes" id="UP001595075"/>
    </source>
</evidence>
<name>A0ABR4BY57_9HELO</name>
<gene>
    <name evidence="1" type="ORF">VTL71DRAFT_5676</name>
</gene>